<name>A0A4U5M941_STECR</name>
<proteinExistence type="inferred from homology"/>
<dbReference type="PANTHER" id="PTHR11249">
    <property type="entry name" value="GLIAL FACTOR NATURATION FACTOR"/>
    <property type="match status" value="1"/>
</dbReference>
<accession>A0A4U5M941</accession>
<dbReference type="InterPro" id="IPR002108">
    <property type="entry name" value="ADF-H"/>
</dbReference>
<dbReference type="AlphaFoldDB" id="A0A4U5M941"/>
<comment type="subcellular location">
    <subcellularLocation>
        <location evidence="2">Cytoplasm</location>
    </subcellularLocation>
    <subcellularLocation>
        <location evidence="1">Nucleus</location>
    </subcellularLocation>
</comment>
<evidence type="ECO:0000313" key="8">
    <source>
        <dbReference type="Proteomes" id="UP000298663"/>
    </source>
</evidence>
<dbReference type="GO" id="GO:0003779">
    <property type="term" value="F:actin binding"/>
    <property type="evidence" value="ECO:0007669"/>
    <property type="project" value="InterPro"/>
</dbReference>
<dbReference type="STRING" id="34508.A0A4U5M941"/>
<dbReference type="GO" id="GO:0034316">
    <property type="term" value="P:negative regulation of Arp2/3 complex-mediated actin nucleation"/>
    <property type="evidence" value="ECO:0007669"/>
    <property type="project" value="TreeGrafter"/>
</dbReference>
<keyword evidence="8" id="KW-1185">Reference proteome</keyword>
<evidence type="ECO:0000256" key="3">
    <source>
        <dbReference type="ARBA" id="ARBA00010055"/>
    </source>
</evidence>
<evidence type="ECO:0000313" key="7">
    <source>
        <dbReference type="EMBL" id="TKR65478.1"/>
    </source>
</evidence>
<dbReference type="EMBL" id="AZBU02000009">
    <property type="protein sequence ID" value="TKR65478.1"/>
    <property type="molecule type" value="Genomic_DNA"/>
</dbReference>
<keyword evidence="4" id="KW-0963">Cytoplasm</keyword>
<evidence type="ECO:0000259" key="6">
    <source>
        <dbReference type="PROSITE" id="PS51263"/>
    </source>
</evidence>
<evidence type="ECO:0000256" key="2">
    <source>
        <dbReference type="ARBA" id="ARBA00004496"/>
    </source>
</evidence>
<comment type="caution">
    <text evidence="7">The sequence shown here is derived from an EMBL/GenBank/DDBJ whole genome shotgun (WGS) entry which is preliminary data.</text>
</comment>
<organism evidence="7 8">
    <name type="scientific">Steinernema carpocapsae</name>
    <name type="common">Entomopathogenic nematode</name>
    <dbReference type="NCBI Taxonomy" id="34508"/>
    <lineage>
        <taxon>Eukaryota</taxon>
        <taxon>Metazoa</taxon>
        <taxon>Ecdysozoa</taxon>
        <taxon>Nematoda</taxon>
        <taxon>Chromadorea</taxon>
        <taxon>Rhabditida</taxon>
        <taxon>Tylenchina</taxon>
        <taxon>Panagrolaimomorpha</taxon>
        <taxon>Strongyloidoidea</taxon>
        <taxon>Steinernematidae</taxon>
        <taxon>Steinernema</taxon>
    </lineage>
</organism>
<evidence type="ECO:0000256" key="1">
    <source>
        <dbReference type="ARBA" id="ARBA00004123"/>
    </source>
</evidence>
<dbReference type="GO" id="GO:0005634">
    <property type="term" value="C:nucleus"/>
    <property type="evidence" value="ECO:0007669"/>
    <property type="project" value="UniProtKB-SubCell"/>
</dbReference>
<dbReference type="InterPro" id="IPR011171">
    <property type="entry name" value="GMF"/>
</dbReference>
<evidence type="ECO:0000256" key="4">
    <source>
        <dbReference type="ARBA" id="ARBA00022490"/>
    </source>
</evidence>
<dbReference type="Pfam" id="PF00241">
    <property type="entry name" value="Cofilin_ADF"/>
    <property type="match status" value="1"/>
</dbReference>
<keyword evidence="5" id="KW-0539">Nucleus</keyword>
<dbReference type="FunFam" id="3.40.20.10:FF:000026">
    <property type="entry name" value="Glia maturation factor"/>
    <property type="match status" value="1"/>
</dbReference>
<dbReference type="GO" id="GO:0071933">
    <property type="term" value="F:Arp2/3 complex binding"/>
    <property type="evidence" value="ECO:0007669"/>
    <property type="project" value="InterPro"/>
</dbReference>
<reference evidence="7 8" key="1">
    <citation type="journal article" date="2015" name="Genome Biol.">
        <title>Comparative genomics of Steinernema reveals deeply conserved gene regulatory networks.</title>
        <authorList>
            <person name="Dillman A.R."/>
            <person name="Macchietto M."/>
            <person name="Porter C.F."/>
            <person name="Rogers A."/>
            <person name="Williams B."/>
            <person name="Antoshechkin I."/>
            <person name="Lee M.M."/>
            <person name="Goodwin Z."/>
            <person name="Lu X."/>
            <person name="Lewis E.E."/>
            <person name="Goodrich-Blair H."/>
            <person name="Stock S.P."/>
            <person name="Adams B.J."/>
            <person name="Sternberg P.W."/>
            <person name="Mortazavi A."/>
        </authorList>
    </citation>
    <scope>NUCLEOTIDE SEQUENCE [LARGE SCALE GENOMIC DNA]</scope>
    <source>
        <strain evidence="7 8">ALL</strain>
    </source>
</reference>
<protein>
    <recommendedName>
        <fullName evidence="6">ADF-H domain-containing protein</fullName>
    </recommendedName>
</protein>
<dbReference type="Gene3D" id="3.40.20.10">
    <property type="entry name" value="Severin"/>
    <property type="match status" value="1"/>
</dbReference>
<dbReference type="PANTHER" id="PTHR11249:SF2">
    <property type="entry name" value="GLIA MATURATION FACTOR"/>
    <property type="match status" value="1"/>
</dbReference>
<dbReference type="SUPFAM" id="SSF55753">
    <property type="entry name" value="Actin depolymerizing proteins"/>
    <property type="match status" value="1"/>
</dbReference>
<evidence type="ECO:0000256" key="5">
    <source>
        <dbReference type="ARBA" id="ARBA00023242"/>
    </source>
</evidence>
<dbReference type="PROSITE" id="PS51263">
    <property type="entry name" value="ADF_H"/>
    <property type="match status" value="1"/>
</dbReference>
<gene>
    <name evidence="7" type="ORF">L596_025877</name>
</gene>
<dbReference type="CDD" id="cd11283">
    <property type="entry name" value="ADF_GMF-beta_like"/>
    <property type="match status" value="1"/>
</dbReference>
<feature type="domain" description="ADF-H" evidence="6">
    <location>
        <begin position="77"/>
        <end position="213"/>
    </location>
</feature>
<comment type="similarity">
    <text evidence="3">Belongs to the actin-binding proteins ADF family. GMF subfamily.</text>
</comment>
<dbReference type="OrthoDB" id="3919494at2759"/>
<dbReference type="GO" id="GO:0030864">
    <property type="term" value="C:cortical actin cytoskeleton"/>
    <property type="evidence" value="ECO:0007669"/>
    <property type="project" value="TreeGrafter"/>
</dbReference>
<sequence length="214" mass="24813">MLRLDYCRRVILRYGNGAICLNTIKLFSKLTQRVYGMSVRSNSTFRRLMRLDSIPTGLARHVNACLRLCDVRKMSGTISICHIPNDLKAKLRAFRFQKSTATNVLILKIDRETHTLIIEEDMQDCGDLEEVKDELPHQQPRYLLISYQLKHSDGRVSYPMCLVFYSPTGCHPEQQMLYAGSRNSLVQECELTKNFEIRDLDEFTSEFLDSKLKP</sequence>
<dbReference type="SMART" id="SM00102">
    <property type="entry name" value="ADF"/>
    <property type="match status" value="1"/>
</dbReference>
<dbReference type="InterPro" id="IPR029006">
    <property type="entry name" value="ADF-H/Gelsolin-like_dom_sf"/>
</dbReference>
<dbReference type="Proteomes" id="UP000298663">
    <property type="component" value="Unassembled WGS sequence"/>
</dbReference>
<reference evidence="7 8" key="2">
    <citation type="journal article" date="2019" name="G3 (Bethesda)">
        <title>Hybrid Assembly of the Genome of the Entomopathogenic Nematode Steinernema carpocapsae Identifies the X-Chromosome.</title>
        <authorList>
            <person name="Serra L."/>
            <person name="Macchietto M."/>
            <person name="Macias-Munoz A."/>
            <person name="McGill C.J."/>
            <person name="Rodriguez I.M."/>
            <person name="Rodriguez B."/>
            <person name="Murad R."/>
            <person name="Mortazavi A."/>
        </authorList>
    </citation>
    <scope>NUCLEOTIDE SEQUENCE [LARGE SCALE GENOMIC DNA]</scope>
    <source>
        <strain evidence="7 8">ALL</strain>
    </source>
</reference>
<dbReference type="GO" id="GO:0071846">
    <property type="term" value="P:actin filament debranching"/>
    <property type="evidence" value="ECO:0007669"/>
    <property type="project" value="InterPro"/>
</dbReference>